<reference evidence="2" key="1">
    <citation type="submission" date="2022-11" db="UniProtKB">
        <authorList>
            <consortium name="WormBaseParasite"/>
        </authorList>
    </citation>
    <scope>IDENTIFICATION</scope>
</reference>
<proteinExistence type="predicted"/>
<dbReference type="AlphaFoldDB" id="A0A915ITE3"/>
<keyword evidence="1" id="KW-1185">Reference proteome</keyword>
<protein>
    <submittedName>
        <fullName evidence="2">Uncharacterized protein</fullName>
    </submittedName>
</protein>
<name>A0A915ITE3_ROMCU</name>
<accession>A0A915ITE3</accession>
<evidence type="ECO:0000313" key="1">
    <source>
        <dbReference type="Proteomes" id="UP000887565"/>
    </source>
</evidence>
<sequence length="66" mass="7366">MDDESDLYDESLQLGLSHHGLPIRTKVPTHHKALARTRIADVSLIIHGQSLYVIGSVTYNVEIRGQ</sequence>
<dbReference type="WBParaSite" id="nRc.2.0.1.t17091-RA">
    <property type="protein sequence ID" value="nRc.2.0.1.t17091-RA"/>
    <property type="gene ID" value="nRc.2.0.1.g17091"/>
</dbReference>
<evidence type="ECO:0000313" key="2">
    <source>
        <dbReference type="WBParaSite" id="nRc.2.0.1.t17091-RA"/>
    </source>
</evidence>
<dbReference type="Proteomes" id="UP000887565">
    <property type="component" value="Unplaced"/>
</dbReference>
<organism evidence="1 2">
    <name type="scientific">Romanomermis culicivorax</name>
    <name type="common">Nematode worm</name>
    <dbReference type="NCBI Taxonomy" id="13658"/>
    <lineage>
        <taxon>Eukaryota</taxon>
        <taxon>Metazoa</taxon>
        <taxon>Ecdysozoa</taxon>
        <taxon>Nematoda</taxon>
        <taxon>Enoplea</taxon>
        <taxon>Dorylaimia</taxon>
        <taxon>Mermithida</taxon>
        <taxon>Mermithoidea</taxon>
        <taxon>Mermithidae</taxon>
        <taxon>Romanomermis</taxon>
    </lineage>
</organism>